<name>A0A9D4Z3S2_CHLVU</name>
<organism evidence="2 3">
    <name type="scientific">Chlorella vulgaris</name>
    <name type="common">Green alga</name>
    <dbReference type="NCBI Taxonomy" id="3077"/>
    <lineage>
        <taxon>Eukaryota</taxon>
        <taxon>Viridiplantae</taxon>
        <taxon>Chlorophyta</taxon>
        <taxon>core chlorophytes</taxon>
        <taxon>Trebouxiophyceae</taxon>
        <taxon>Chlorellales</taxon>
        <taxon>Chlorellaceae</taxon>
        <taxon>Chlorella clade</taxon>
        <taxon>Chlorella</taxon>
    </lineage>
</organism>
<dbReference type="OrthoDB" id="1928518at2759"/>
<reference evidence="2" key="1">
    <citation type="journal article" date="2019" name="Plant J.">
        <title>Chlorella vulgaris genome assembly and annotation reveals the molecular basis for metabolic acclimation to high light conditions.</title>
        <authorList>
            <person name="Cecchin M."/>
            <person name="Marcolungo L."/>
            <person name="Rossato M."/>
            <person name="Girolomoni L."/>
            <person name="Cosentino E."/>
            <person name="Cuine S."/>
            <person name="Li-Beisson Y."/>
            <person name="Delledonne M."/>
            <person name="Ballottari M."/>
        </authorList>
    </citation>
    <scope>NUCLEOTIDE SEQUENCE</scope>
    <source>
        <strain evidence="2">211/11P</strain>
    </source>
</reference>
<dbReference type="PANTHER" id="PTHR36773:SF1">
    <property type="entry name" value="EXPRESSED PROTEIN"/>
    <property type="match status" value="1"/>
</dbReference>
<evidence type="ECO:0000256" key="1">
    <source>
        <dbReference type="SAM" id="MobiDB-lite"/>
    </source>
</evidence>
<evidence type="ECO:0000313" key="2">
    <source>
        <dbReference type="EMBL" id="KAI3439061.1"/>
    </source>
</evidence>
<dbReference type="Proteomes" id="UP001055712">
    <property type="component" value="Unassembled WGS sequence"/>
</dbReference>
<sequence>MRRRGAEHKPPSALHWFEPPLPAPRTAHNSDTRGHQLVFASDWERAQQRQACEAKVAQGCKTGLRSSCSVQAVRQCTPPLLLRLLHLAPEPGWQEREACTAQHMDACLAQQLPACQQHAKLFCSEAFSSPAGAQAPQEETRTSIR</sequence>
<dbReference type="EMBL" id="SIDB01000001">
    <property type="protein sequence ID" value="KAI3439061.1"/>
    <property type="molecule type" value="Genomic_DNA"/>
</dbReference>
<dbReference type="AlphaFoldDB" id="A0A9D4Z3S2"/>
<evidence type="ECO:0000313" key="3">
    <source>
        <dbReference type="Proteomes" id="UP001055712"/>
    </source>
</evidence>
<protein>
    <submittedName>
        <fullName evidence="2">Uncharacterized protein</fullName>
    </submittedName>
</protein>
<proteinExistence type="predicted"/>
<comment type="caution">
    <text evidence="2">The sequence shown here is derived from an EMBL/GenBank/DDBJ whole genome shotgun (WGS) entry which is preliminary data.</text>
</comment>
<keyword evidence="3" id="KW-1185">Reference proteome</keyword>
<accession>A0A9D4Z3S2</accession>
<reference evidence="2" key="2">
    <citation type="submission" date="2020-11" db="EMBL/GenBank/DDBJ databases">
        <authorList>
            <person name="Cecchin M."/>
            <person name="Marcolungo L."/>
            <person name="Rossato M."/>
            <person name="Girolomoni L."/>
            <person name="Cosentino E."/>
            <person name="Cuine S."/>
            <person name="Li-Beisson Y."/>
            <person name="Delledonne M."/>
            <person name="Ballottari M."/>
        </authorList>
    </citation>
    <scope>NUCLEOTIDE SEQUENCE</scope>
    <source>
        <strain evidence="2">211/11P</strain>
        <tissue evidence="2">Whole cell</tissue>
    </source>
</reference>
<feature type="region of interest" description="Disordered" evidence="1">
    <location>
        <begin position="1"/>
        <end position="21"/>
    </location>
</feature>
<dbReference type="PANTHER" id="PTHR36773">
    <property type="entry name" value="EXPRESSED PROTEIN"/>
    <property type="match status" value="1"/>
</dbReference>
<gene>
    <name evidence="2" type="ORF">D9Q98_001471</name>
</gene>